<reference evidence="11 12" key="1">
    <citation type="journal article" date="2019" name="Nat. Ecol. Evol.">
        <title>Megaphylogeny resolves global patterns of mushroom evolution.</title>
        <authorList>
            <person name="Varga T."/>
            <person name="Krizsan K."/>
            <person name="Foldi C."/>
            <person name="Dima B."/>
            <person name="Sanchez-Garcia M."/>
            <person name="Sanchez-Ramirez S."/>
            <person name="Szollosi G.J."/>
            <person name="Szarkandi J.G."/>
            <person name="Papp V."/>
            <person name="Albert L."/>
            <person name="Andreopoulos W."/>
            <person name="Angelini C."/>
            <person name="Antonin V."/>
            <person name="Barry K.W."/>
            <person name="Bougher N.L."/>
            <person name="Buchanan P."/>
            <person name="Buyck B."/>
            <person name="Bense V."/>
            <person name="Catcheside P."/>
            <person name="Chovatia M."/>
            <person name="Cooper J."/>
            <person name="Damon W."/>
            <person name="Desjardin D."/>
            <person name="Finy P."/>
            <person name="Geml J."/>
            <person name="Haridas S."/>
            <person name="Hughes K."/>
            <person name="Justo A."/>
            <person name="Karasinski D."/>
            <person name="Kautmanova I."/>
            <person name="Kiss B."/>
            <person name="Kocsube S."/>
            <person name="Kotiranta H."/>
            <person name="LaButti K.M."/>
            <person name="Lechner B.E."/>
            <person name="Liimatainen K."/>
            <person name="Lipzen A."/>
            <person name="Lukacs Z."/>
            <person name="Mihaltcheva S."/>
            <person name="Morgado L.N."/>
            <person name="Niskanen T."/>
            <person name="Noordeloos M.E."/>
            <person name="Ohm R.A."/>
            <person name="Ortiz-Santana B."/>
            <person name="Ovrebo C."/>
            <person name="Racz N."/>
            <person name="Riley R."/>
            <person name="Savchenko A."/>
            <person name="Shiryaev A."/>
            <person name="Soop K."/>
            <person name="Spirin V."/>
            <person name="Szebenyi C."/>
            <person name="Tomsovsky M."/>
            <person name="Tulloss R.E."/>
            <person name="Uehling J."/>
            <person name="Grigoriev I.V."/>
            <person name="Vagvolgyi C."/>
            <person name="Papp T."/>
            <person name="Martin F.M."/>
            <person name="Miettinen O."/>
            <person name="Hibbett D.S."/>
            <person name="Nagy L.G."/>
        </authorList>
    </citation>
    <scope>NUCLEOTIDE SEQUENCE [LARGE SCALE GENOMIC DNA]</scope>
    <source>
        <strain evidence="11 12">FP101781</strain>
    </source>
</reference>
<dbReference type="Pfam" id="PF22244">
    <property type="entry name" value="GCE_fung"/>
    <property type="match status" value="1"/>
</dbReference>
<comment type="subcellular location">
    <subcellularLocation>
        <location evidence="1">Secreted</location>
    </subcellularLocation>
</comment>
<evidence type="ECO:0000256" key="6">
    <source>
        <dbReference type="ARBA" id="ARBA00022801"/>
    </source>
</evidence>
<dbReference type="Proteomes" id="UP000298030">
    <property type="component" value="Unassembled WGS sequence"/>
</dbReference>
<dbReference type="STRING" id="71717.A0A4Y7SKU7"/>
<evidence type="ECO:0000256" key="9">
    <source>
        <dbReference type="ARBA" id="ARBA00026105"/>
    </source>
</evidence>
<keyword evidence="6" id="KW-0378">Hydrolase</keyword>
<comment type="similarity">
    <text evidence="2">Belongs to the carbohydrate esterase 15 (CE15) family.</text>
</comment>
<keyword evidence="12" id="KW-1185">Reference proteome</keyword>
<dbReference type="AlphaFoldDB" id="A0A4Y7SKU7"/>
<protein>
    <recommendedName>
        <fullName evidence="9">(4-O-methyl)-D-glucuronate--lignin esterase</fullName>
        <ecNumber evidence="9">3.1.1.117</ecNumber>
    </recommendedName>
</protein>
<evidence type="ECO:0000256" key="3">
    <source>
        <dbReference type="ARBA" id="ARBA00022487"/>
    </source>
</evidence>
<feature type="domain" description="4-O-methyl-glucuronoyl methylesterase-like" evidence="10">
    <location>
        <begin position="83"/>
        <end position="318"/>
    </location>
</feature>
<accession>A0A4Y7SKU7</accession>
<evidence type="ECO:0000256" key="5">
    <source>
        <dbReference type="ARBA" id="ARBA00022729"/>
    </source>
</evidence>
<dbReference type="EC" id="3.1.1.117" evidence="9"/>
<dbReference type="GO" id="GO:0052689">
    <property type="term" value="F:carboxylic ester hydrolase activity"/>
    <property type="evidence" value="ECO:0007669"/>
    <property type="project" value="UniProtKB-KW"/>
</dbReference>
<evidence type="ECO:0000313" key="12">
    <source>
        <dbReference type="Proteomes" id="UP000298030"/>
    </source>
</evidence>
<proteinExistence type="inferred from homology"/>
<organism evidence="11 12">
    <name type="scientific">Coprinellus micaceus</name>
    <name type="common">Glistening ink-cap mushroom</name>
    <name type="synonym">Coprinus micaceus</name>
    <dbReference type="NCBI Taxonomy" id="71717"/>
    <lineage>
        <taxon>Eukaryota</taxon>
        <taxon>Fungi</taxon>
        <taxon>Dikarya</taxon>
        <taxon>Basidiomycota</taxon>
        <taxon>Agaricomycotina</taxon>
        <taxon>Agaricomycetes</taxon>
        <taxon>Agaricomycetidae</taxon>
        <taxon>Agaricales</taxon>
        <taxon>Agaricineae</taxon>
        <taxon>Psathyrellaceae</taxon>
        <taxon>Coprinellus</taxon>
    </lineage>
</organism>
<gene>
    <name evidence="11" type="ORF">FA13DRAFT_1757319</name>
</gene>
<dbReference type="SUPFAM" id="SSF53474">
    <property type="entry name" value="alpha/beta-Hydrolases"/>
    <property type="match status" value="1"/>
</dbReference>
<dbReference type="OrthoDB" id="10417307at2759"/>
<evidence type="ECO:0000256" key="2">
    <source>
        <dbReference type="ARBA" id="ARBA00010092"/>
    </source>
</evidence>
<evidence type="ECO:0000256" key="1">
    <source>
        <dbReference type="ARBA" id="ARBA00004613"/>
    </source>
</evidence>
<sequence length="384" mass="41672">MLATGFAVHACTPGPGNDAIPPLPDPFTFLDGRSVTTKQQWSARREEISGLLQKYQLGTLPNPPANVTGRVVFEGSAIGWVEVVVTEAGRTVGFTVNVENVPQGDGPFPAIIVPGPSHPFPSDFPGVIFLSLDPWLIAPLGPPNTSRGKGLFYDLYGADHPAGSLIAYTWAISRLIDVLEKHPESKVNVNRLGVTGCYRDGKSSIVAAAFEPRIRLAVPMESGVGGTPSWRISNDLKAQGVGVQRSNEAASESTWYSQAFEDKWSCNISTLPYDQHLLLALIAPRALLVIDNPAFPALGSESSWGSTRAARTAWQALGAADSIGLTQSTHYLCTYVPSQKVFFQAYIDRFLKDKGGVNTTVWESDKSYPNYQEGKWVQWKVPQL</sequence>
<keyword evidence="4" id="KW-0964">Secreted</keyword>
<evidence type="ECO:0000256" key="7">
    <source>
        <dbReference type="ARBA" id="ARBA00023185"/>
    </source>
</evidence>
<keyword evidence="5" id="KW-0732">Signal</keyword>
<keyword evidence="3" id="KW-0719">Serine esterase</keyword>
<name>A0A4Y7SKU7_COPMI</name>
<evidence type="ECO:0000256" key="8">
    <source>
        <dbReference type="ARBA" id="ARBA00024511"/>
    </source>
</evidence>
<comment type="caution">
    <text evidence="11">The sequence shown here is derived from an EMBL/GenBank/DDBJ whole genome shotgun (WGS) entry which is preliminary data.</text>
</comment>
<keyword evidence="7" id="KW-0439">Lignin degradation</keyword>
<dbReference type="InterPro" id="IPR029058">
    <property type="entry name" value="AB_hydrolase_fold"/>
</dbReference>
<evidence type="ECO:0000259" key="10">
    <source>
        <dbReference type="Pfam" id="PF22244"/>
    </source>
</evidence>
<dbReference type="EMBL" id="QPFP01000092">
    <property type="protein sequence ID" value="TEB22392.1"/>
    <property type="molecule type" value="Genomic_DNA"/>
</dbReference>
<evidence type="ECO:0000256" key="4">
    <source>
        <dbReference type="ARBA" id="ARBA00022525"/>
    </source>
</evidence>
<dbReference type="GO" id="GO:0046274">
    <property type="term" value="P:lignin catabolic process"/>
    <property type="evidence" value="ECO:0007669"/>
    <property type="project" value="UniProtKB-KW"/>
</dbReference>
<dbReference type="GO" id="GO:0005576">
    <property type="term" value="C:extracellular region"/>
    <property type="evidence" value="ECO:0007669"/>
    <property type="project" value="UniProtKB-SubCell"/>
</dbReference>
<dbReference type="Gene3D" id="3.40.50.1820">
    <property type="entry name" value="alpha/beta hydrolase"/>
    <property type="match status" value="1"/>
</dbReference>
<comment type="catalytic activity">
    <reaction evidence="8">
        <text>a 4-O-methyl-alpha-D-glucuronosyl ester derivative + H2O = 4-O-methyl-alpha-D-glucuronate derivative + an alcohol + H(+)</text>
        <dbReference type="Rhea" id="RHEA:67452"/>
        <dbReference type="ChEBI" id="CHEBI:15377"/>
        <dbReference type="ChEBI" id="CHEBI:15378"/>
        <dbReference type="ChEBI" id="CHEBI:30879"/>
        <dbReference type="ChEBI" id="CHEBI:171667"/>
        <dbReference type="ChEBI" id="CHEBI:171668"/>
        <dbReference type="EC" id="3.1.1.117"/>
    </reaction>
    <physiologicalReaction direction="left-to-right" evidence="8">
        <dbReference type="Rhea" id="RHEA:67453"/>
    </physiologicalReaction>
</comment>
<dbReference type="InterPro" id="IPR054579">
    <property type="entry name" value="GCE-like_dom"/>
</dbReference>
<evidence type="ECO:0000313" key="11">
    <source>
        <dbReference type="EMBL" id="TEB22392.1"/>
    </source>
</evidence>